<reference evidence="5" key="1">
    <citation type="submission" date="2022-10" db="EMBL/GenBank/DDBJ databases">
        <title>Comparative genomic analysis of Cohnella hashimotonis sp. nov., isolated from the International Space Station.</title>
        <authorList>
            <person name="Simpson A."/>
            <person name="Venkateswaran K."/>
        </authorList>
    </citation>
    <scope>NUCLEOTIDE SEQUENCE</scope>
    <source>
        <strain evidence="5">DSM 28161</strain>
    </source>
</reference>
<evidence type="ECO:0000313" key="5">
    <source>
        <dbReference type="EMBL" id="MDG0810118.1"/>
    </source>
</evidence>
<feature type="domain" description="Beta-mannosidase-like galactose-binding" evidence="4">
    <location>
        <begin position="2"/>
        <end position="145"/>
    </location>
</feature>
<evidence type="ECO:0000256" key="1">
    <source>
        <dbReference type="ARBA" id="ARBA00022801"/>
    </source>
</evidence>
<comment type="caution">
    <text evidence="5">The sequence shown here is derived from an EMBL/GenBank/DDBJ whole genome shotgun (WGS) entry which is preliminary data.</text>
</comment>
<dbReference type="GO" id="GO:0006516">
    <property type="term" value="P:glycoprotein catabolic process"/>
    <property type="evidence" value="ECO:0007669"/>
    <property type="project" value="TreeGrafter"/>
</dbReference>
<proteinExistence type="predicted"/>
<dbReference type="PANTHER" id="PTHR43730">
    <property type="entry name" value="BETA-MANNOSIDASE"/>
    <property type="match status" value="1"/>
</dbReference>
<sequence length="328" mass="37729">MHSTLLAHGRIEDPYYSTNDQACLWIERKTWVYRTVFDRPYAAETAGLLLEFDGLDTLAEVFLNGETVAVSDNMFVPVAAELAGKLKERDNVLVVRFDPVVEYAARQDISRFWSKVNYERIWLRKCACNFSWDWSPRVVTAGIWKEARLKVVPAARLEHLNFKTLSIGPDSAEVEVGAEVRHRDASARLTAEVVLRGRGREIRHETEVMDGAIGLRFTVERPSLWWTFDHGGALPLRVDRQSIGGRRARRRVVRGGRHPDDRGQSALGERKSPLHVRPERQANLRQRRELDSGPQLHRRHPGRTLRRSYRALPGSQYEHAARMGRRRL</sequence>
<gene>
    <name evidence="5" type="ORF">OMP40_12740</name>
</gene>
<accession>A0A9X4QTA4</accession>
<organism evidence="5 6">
    <name type="scientific">Cohnella rhizosphaerae</name>
    <dbReference type="NCBI Taxonomy" id="1457232"/>
    <lineage>
        <taxon>Bacteria</taxon>
        <taxon>Bacillati</taxon>
        <taxon>Bacillota</taxon>
        <taxon>Bacilli</taxon>
        <taxon>Bacillales</taxon>
        <taxon>Paenibacillaceae</taxon>
        <taxon>Cohnella</taxon>
    </lineage>
</organism>
<protein>
    <recommendedName>
        <fullName evidence="4">Beta-mannosidase-like galactose-binding domain-containing protein</fullName>
    </recommendedName>
</protein>
<dbReference type="EMBL" id="JAPDIA010000003">
    <property type="protein sequence ID" value="MDG0810118.1"/>
    <property type="molecule type" value="Genomic_DNA"/>
</dbReference>
<evidence type="ECO:0000313" key="6">
    <source>
        <dbReference type="Proteomes" id="UP001153404"/>
    </source>
</evidence>
<keyword evidence="2" id="KW-0326">Glycosidase</keyword>
<dbReference type="Pfam" id="PF22666">
    <property type="entry name" value="Glyco_hydro_2_N2"/>
    <property type="match status" value="1"/>
</dbReference>
<dbReference type="AlphaFoldDB" id="A0A9X4QTA4"/>
<evidence type="ECO:0000256" key="3">
    <source>
        <dbReference type="SAM" id="MobiDB-lite"/>
    </source>
</evidence>
<evidence type="ECO:0000259" key="4">
    <source>
        <dbReference type="Pfam" id="PF22666"/>
    </source>
</evidence>
<dbReference type="Proteomes" id="UP001153404">
    <property type="component" value="Unassembled WGS sequence"/>
</dbReference>
<dbReference type="SUPFAM" id="SSF49303">
    <property type="entry name" value="beta-Galactosidase/glucuronidase domain"/>
    <property type="match status" value="1"/>
</dbReference>
<dbReference type="InterPro" id="IPR054593">
    <property type="entry name" value="Beta-mannosidase-like_N2"/>
</dbReference>
<keyword evidence="1" id="KW-0378">Hydrolase</keyword>
<keyword evidence="6" id="KW-1185">Reference proteome</keyword>
<dbReference type="SUPFAM" id="SSF49785">
    <property type="entry name" value="Galactose-binding domain-like"/>
    <property type="match status" value="1"/>
</dbReference>
<dbReference type="InterPro" id="IPR050887">
    <property type="entry name" value="Beta-mannosidase_GH2"/>
</dbReference>
<dbReference type="PANTHER" id="PTHR43730:SF1">
    <property type="entry name" value="BETA-MANNOSIDASE"/>
    <property type="match status" value="1"/>
</dbReference>
<feature type="region of interest" description="Disordered" evidence="3">
    <location>
        <begin position="249"/>
        <end position="328"/>
    </location>
</feature>
<feature type="compositionally biased region" description="Basic residues" evidence="3">
    <location>
        <begin position="296"/>
        <end position="309"/>
    </location>
</feature>
<name>A0A9X4QTA4_9BACL</name>
<feature type="compositionally biased region" description="Basic and acidic residues" evidence="3">
    <location>
        <begin position="257"/>
        <end position="291"/>
    </location>
</feature>
<dbReference type="InterPro" id="IPR008979">
    <property type="entry name" value="Galactose-bd-like_sf"/>
</dbReference>
<evidence type="ECO:0000256" key="2">
    <source>
        <dbReference type="ARBA" id="ARBA00023295"/>
    </source>
</evidence>
<dbReference type="Gene3D" id="2.60.120.260">
    <property type="entry name" value="Galactose-binding domain-like"/>
    <property type="match status" value="1"/>
</dbReference>
<dbReference type="InterPro" id="IPR036156">
    <property type="entry name" value="Beta-gal/glucu_dom_sf"/>
</dbReference>
<dbReference type="GO" id="GO:0004567">
    <property type="term" value="F:beta-mannosidase activity"/>
    <property type="evidence" value="ECO:0007669"/>
    <property type="project" value="TreeGrafter"/>
</dbReference>